<dbReference type="PANTHER" id="PTHR43162:SF1">
    <property type="entry name" value="PRESTALK A DIFFERENTIATION PROTEIN A"/>
    <property type="match status" value="1"/>
</dbReference>
<feature type="domain" description="NmrA-like" evidence="2">
    <location>
        <begin position="6"/>
        <end position="307"/>
    </location>
</feature>
<evidence type="ECO:0000313" key="4">
    <source>
        <dbReference type="Proteomes" id="UP001251870"/>
    </source>
</evidence>
<dbReference type="EMBL" id="JAVKGR010000017">
    <property type="protein sequence ID" value="MDR8020141.1"/>
    <property type="molecule type" value="Genomic_DNA"/>
</dbReference>
<name>A0ABU2DUT9_9MICC</name>
<dbReference type="Pfam" id="PF05368">
    <property type="entry name" value="NmrA"/>
    <property type="match status" value="1"/>
</dbReference>
<dbReference type="PANTHER" id="PTHR43162">
    <property type="match status" value="1"/>
</dbReference>
<sequence length="310" mass="33837">MAEHTGLIGITGATGAVGSRVARRLSAENHRLRLIVRDPARLPELPGLPAAPEAHPKAAPEADQETDQPLTADQRSAPEVHTATYGDAEAARRALDGVDVLFMVSAAESPQRLQEHLTFIDAVADAQVNHVVYLSFTGASPRATFTFARTHHRTEEHLRASGLRWTLLRDNFYFSLLEAMAGQDGVIRGPGGNGRVAAVSHTDVAASVAAVLRRAEDHREQIYELAGPEALTLSQIARTLTAATGRRLAYRRESVEEAYASRSNYGVEQWQLDAWVSTYTAIAAGELERRSDITRLTGRPPMTFDQYLHA</sequence>
<evidence type="ECO:0000259" key="2">
    <source>
        <dbReference type="Pfam" id="PF05368"/>
    </source>
</evidence>
<feature type="region of interest" description="Disordered" evidence="1">
    <location>
        <begin position="43"/>
        <end position="81"/>
    </location>
</feature>
<evidence type="ECO:0000313" key="3">
    <source>
        <dbReference type="EMBL" id="MDR8020141.1"/>
    </source>
</evidence>
<dbReference type="InterPro" id="IPR036291">
    <property type="entry name" value="NAD(P)-bd_dom_sf"/>
</dbReference>
<keyword evidence="4" id="KW-1185">Reference proteome</keyword>
<organism evidence="3 4">
    <name type="scientific">Nesterenkonia aerolata</name>
    <dbReference type="NCBI Taxonomy" id="3074079"/>
    <lineage>
        <taxon>Bacteria</taxon>
        <taxon>Bacillati</taxon>
        <taxon>Actinomycetota</taxon>
        <taxon>Actinomycetes</taxon>
        <taxon>Micrococcales</taxon>
        <taxon>Micrococcaceae</taxon>
        <taxon>Nesterenkonia</taxon>
    </lineage>
</organism>
<keyword evidence="3" id="KW-0560">Oxidoreductase</keyword>
<dbReference type="GO" id="GO:0003955">
    <property type="term" value="F:NAD(P)H dehydrogenase (quinone) activity"/>
    <property type="evidence" value="ECO:0007669"/>
    <property type="project" value="UniProtKB-EC"/>
</dbReference>
<dbReference type="SUPFAM" id="SSF51735">
    <property type="entry name" value="NAD(P)-binding Rossmann-fold domains"/>
    <property type="match status" value="1"/>
</dbReference>
<dbReference type="InterPro" id="IPR008030">
    <property type="entry name" value="NmrA-like"/>
</dbReference>
<comment type="caution">
    <text evidence="3">The sequence shown here is derived from an EMBL/GenBank/DDBJ whole genome shotgun (WGS) entry which is preliminary data.</text>
</comment>
<dbReference type="Proteomes" id="UP001251870">
    <property type="component" value="Unassembled WGS sequence"/>
</dbReference>
<accession>A0ABU2DUT9</accession>
<gene>
    <name evidence="3" type="ORF">RIL96_11250</name>
</gene>
<dbReference type="RefSeq" id="WP_310549123.1">
    <property type="nucleotide sequence ID" value="NZ_JAVKGR010000017.1"/>
</dbReference>
<dbReference type="EC" id="1.6.5.2" evidence="3"/>
<dbReference type="Gene3D" id="3.90.25.10">
    <property type="entry name" value="UDP-galactose 4-epimerase, domain 1"/>
    <property type="match status" value="1"/>
</dbReference>
<evidence type="ECO:0000256" key="1">
    <source>
        <dbReference type="SAM" id="MobiDB-lite"/>
    </source>
</evidence>
<dbReference type="Gene3D" id="3.40.50.720">
    <property type="entry name" value="NAD(P)-binding Rossmann-like Domain"/>
    <property type="match status" value="1"/>
</dbReference>
<reference evidence="3 4" key="1">
    <citation type="submission" date="2023-09" db="EMBL/GenBank/DDBJ databases">
        <title>Description of three actinobacteria isolated from air of manufacturing shop in a pharmaceutical factory.</title>
        <authorList>
            <person name="Zhang D.-F."/>
        </authorList>
    </citation>
    <scope>NUCLEOTIDE SEQUENCE [LARGE SCALE GENOMIC DNA]</scope>
    <source>
        <strain evidence="3 4">LY-0111</strain>
    </source>
</reference>
<feature type="compositionally biased region" description="Low complexity" evidence="1">
    <location>
        <begin position="43"/>
        <end position="53"/>
    </location>
</feature>
<protein>
    <submittedName>
        <fullName evidence="3">SDR family oxidoreductase</fullName>
        <ecNumber evidence="3">1.6.5.2</ecNumber>
    </submittedName>
</protein>
<dbReference type="InterPro" id="IPR051604">
    <property type="entry name" value="Ergot_Alk_Oxidoreductase"/>
</dbReference>
<dbReference type="CDD" id="cd05269">
    <property type="entry name" value="TMR_SDR_a"/>
    <property type="match status" value="1"/>
</dbReference>
<proteinExistence type="predicted"/>